<dbReference type="EMBL" id="JAVDYF010000001">
    <property type="protein sequence ID" value="MDR7355973.1"/>
    <property type="molecule type" value="Genomic_DNA"/>
</dbReference>
<keyword evidence="2" id="KW-1185">Reference proteome</keyword>
<protein>
    <submittedName>
        <fullName evidence="1">Uncharacterized protein</fullName>
    </submittedName>
</protein>
<dbReference type="Proteomes" id="UP001183619">
    <property type="component" value="Unassembled WGS sequence"/>
</dbReference>
<evidence type="ECO:0000313" key="2">
    <source>
        <dbReference type="Proteomes" id="UP001183619"/>
    </source>
</evidence>
<evidence type="ECO:0000313" key="1">
    <source>
        <dbReference type="EMBL" id="MDR7355973.1"/>
    </source>
</evidence>
<comment type="caution">
    <text evidence="1">The sequence shown here is derived from an EMBL/GenBank/DDBJ whole genome shotgun (WGS) entry which is preliminary data.</text>
</comment>
<name>A0ABU2BBK4_9CORY</name>
<proteinExistence type="predicted"/>
<accession>A0ABU2BBK4</accession>
<organism evidence="1 2">
    <name type="scientific">Corynebacterium felinum</name>
    <dbReference type="NCBI Taxonomy" id="131318"/>
    <lineage>
        <taxon>Bacteria</taxon>
        <taxon>Bacillati</taxon>
        <taxon>Actinomycetota</taxon>
        <taxon>Actinomycetes</taxon>
        <taxon>Mycobacteriales</taxon>
        <taxon>Corynebacteriaceae</taxon>
        <taxon>Corynebacterium</taxon>
    </lineage>
</organism>
<gene>
    <name evidence="1" type="ORF">J2S37_002511</name>
</gene>
<sequence>MTTYVLAREKDIETIQRHYYERVDSLRDTAQILWVTEDFTRESEQLMSRILFSELQEALTTASFPNFNDNEWDLYSFATLVKTSTDVHCPDAFPSTLSARLCIHHEDEAELPIPSRTRVHILSRTGNVLPNGSVFRSTKFGVVPKSVRH</sequence>
<reference evidence="1 2" key="1">
    <citation type="submission" date="2023-07" db="EMBL/GenBank/DDBJ databases">
        <title>Sequencing the genomes of 1000 actinobacteria strains.</title>
        <authorList>
            <person name="Klenk H.-P."/>
        </authorList>
    </citation>
    <scope>NUCLEOTIDE SEQUENCE [LARGE SCALE GENOMIC DNA]</scope>
    <source>
        <strain evidence="1 2">DSM 44508</strain>
    </source>
</reference>
<dbReference type="RefSeq" id="WP_277103565.1">
    <property type="nucleotide sequence ID" value="NZ_BAAAJS010000069.1"/>
</dbReference>